<evidence type="ECO:0000313" key="2">
    <source>
        <dbReference type="Proteomes" id="UP000218231"/>
    </source>
</evidence>
<accession>A0A2A2KGB1</accession>
<proteinExistence type="predicted"/>
<dbReference type="EMBL" id="LIAE01008678">
    <property type="protein sequence ID" value="PAV72975.1"/>
    <property type="molecule type" value="Genomic_DNA"/>
</dbReference>
<evidence type="ECO:0000313" key="1">
    <source>
        <dbReference type="EMBL" id="PAV72975.1"/>
    </source>
</evidence>
<protein>
    <submittedName>
        <fullName evidence="1">Uncharacterized protein</fullName>
    </submittedName>
</protein>
<dbReference type="Proteomes" id="UP000218231">
    <property type="component" value="Unassembled WGS sequence"/>
</dbReference>
<organism evidence="1 2">
    <name type="scientific">Diploscapter pachys</name>
    <dbReference type="NCBI Taxonomy" id="2018661"/>
    <lineage>
        <taxon>Eukaryota</taxon>
        <taxon>Metazoa</taxon>
        <taxon>Ecdysozoa</taxon>
        <taxon>Nematoda</taxon>
        <taxon>Chromadorea</taxon>
        <taxon>Rhabditida</taxon>
        <taxon>Rhabditina</taxon>
        <taxon>Rhabditomorpha</taxon>
        <taxon>Rhabditoidea</taxon>
        <taxon>Rhabditidae</taxon>
        <taxon>Diploscapter</taxon>
    </lineage>
</organism>
<gene>
    <name evidence="1" type="ORF">WR25_16632</name>
</gene>
<keyword evidence="2" id="KW-1185">Reference proteome</keyword>
<name>A0A2A2KGB1_9BILA</name>
<dbReference type="AlphaFoldDB" id="A0A2A2KGB1"/>
<reference evidence="1 2" key="1">
    <citation type="journal article" date="2017" name="Curr. Biol.">
        <title>Genome architecture and evolution of a unichromosomal asexual nematode.</title>
        <authorList>
            <person name="Fradin H."/>
            <person name="Zegar C."/>
            <person name="Gutwein M."/>
            <person name="Lucas J."/>
            <person name="Kovtun M."/>
            <person name="Corcoran D."/>
            <person name="Baugh L.R."/>
            <person name="Kiontke K."/>
            <person name="Gunsalus K."/>
            <person name="Fitch D.H."/>
            <person name="Piano F."/>
        </authorList>
    </citation>
    <scope>NUCLEOTIDE SEQUENCE [LARGE SCALE GENOMIC DNA]</scope>
    <source>
        <strain evidence="1">PF1309</strain>
    </source>
</reference>
<comment type="caution">
    <text evidence="1">The sequence shown here is derived from an EMBL/GenBank/DDBJ whole genome shotgun (WGS) entry which is preliminary data.</text>
</comment>
<sequence>MRLCAAVVGRPAHAASRAASAVIRTGIDRRQQHEHQIDGQIVDRVEFDRLGKAHEDAGHRGQIGQARMRDGDSAAKAGRADLFTRRQQFGGQATVDAQALGRGRKLREQGLFMRDGDVLIDRLGAQQIAEVVHPGARACILEQQGGGVAQIEHHHRIRHAGIGDVDARFGDDERRVAHIVLARCRLLEQRIARIVIAHVVLNGRRLAGVPVFQAAHVATQLLLDLFGCPVEREVRLLRLVAALQHQTLHDVDHDIAAEADVMRPLAKRHFGRNGAREMLGGDTLKPVAHMILERVAGCDLMTRNPDIHRLLH</sequence>